<accession>A0A6M3XC58</accession>
<feature type="transmembrane region" description="Helical" evidence="8">
    <location>
        <begin position="155"/>
        <end position="177"/>
    </location>
</feature>
<proteinExistence type="predicted"/>
<keyword evidence="5 8" id="KW-0812">Transmembrane</keyword>
<dbReference type="GO" id="GO:0015920">
    <property type="term" value="P:lipopolysaccharide transport"/>
    <property type="evidence" value="ECO:0007669"/>
    <property type="project" value="TreeGrafter"/>
</dbReference>
<keyword evidence="3" id="KW-1003">Cell membrane</keyword>
<keyword evidence="10" id="KW-0547">Nucleotide-binding</keyword>
<evidence type="ECO:0000256" key="8">
    <source>
        <dbReference type="SAM" id="Phobius"/>
    </source>
</evidence>
<reference evidence="10" key="1">
    <citation type="submission" date="2020-03" db="EMBL/GenBank/DDBJ databases">
        <title>The deep terrestrial virosphere.</title>
        <authorList>
            <person name="Holmfeldt K."/>
            <person name="Nilsson E."/>
            <person name="Simone D."/>
            <person name="Lopez-Fernandez M."/>
            <person name="Wu X."/>
            <person name="de Brujin I."/>
            <person name="Lundin D."/>
            <person name="Andersson A."/>
            <person name="Bertilsson S."/>
            <person name="Dopson M."/>
        </authorList>
    </citation>
    <scope>NUCLEOTIDE SEQUENCE</scope>
    <source>
        <strain evidence="10">TM448B00401</strain>
    </source>
</reference>
<dbReference type="InterPro" id="IPR047817">
    <property type="entry name" value="ABC2_TM_bact-type"/>
</dbReference>
<evidence type="ECO:0000256" key="2">
    <source>
        <dbReference type="ARBA" id="ARBA00022448"/>
    </source>
</evidence>
<keyword evidence="7 8" id="KW-0472">Membrane</keyword>
<comment type="subcellular location">
    <subcellularLocation>
        <location evidence="1">Cell inner membrane</location>
        <topology evidence="1">Multi-pass membrane protein</topology>
    </subcellularLocation>
</comment>
<evidence type="ECO:0000256" key="7">
    <source>
        <dbReference type="ARBA" id="ARBA00023136"/>
    </source>
</evidence>
<dbReference type="PROSITE" id="PS51012">
    <property type="entry name" value="ABC_TM2"/>
    <property type="match status" value="1"/>
</dbReference>
<sequence length="273" mass="30456">MTEKSELIIENGISAKAYWGDIWRHRELLLFLAWRDILVRYKQTVIGVSWVLIRPLLTMIILTVVFGRIANLSSGDTPYAILVFTGLLPWFYFSNATSESSSSLITNGNLLSKVYFPRMIVPASTVLVAAVDFIVSISVLVLLMLWYGLAPTWRLLLLPALGFWVGLLSLGIGLLFSALTVRYRDFRHIVPFVLQLGIYASPVGYSTALIPEKWAPVYYLNPIAGIIDAFRWSIIGDVPSTYGIISALVITVAVLLTGLVYFRSAESRFADDI</sequence>
<dbReference type="Pfam" id="PF01061">
    <property type="entry name" value="ABC2_membrane"/>
    <property type="match status" value="1"/>
</dbReference>
<keyword evidence="10" id="KW-0067">ATP-binding</keyword>
<keyword evidence="4" id="KW-0997">Cell inner membrane</keyword>
<dbReference type="EMBL" id="MT144618">
    <property type="protein sequence ID" value="QJH95352.1"/>
    <property type="molecule type" value="Genomic_DNA"/>
</dbReference>
<feature type="transmembrane region" description="Helical" evidence="8">
    <location>
        <begin position="189"/>
        <end position="210"/>
    </location>
</feature>
<feature type="transmembrane region" description="Helical" evidence="8">
    <location>
        <begin position="119"/>
        <end position="149"/>
    </location>
</feature>
<dbReference type="GO" id="GO:0043190">
    <property type="term" value="C:ATP-binding cassette (ABC) transporter complex"/>
    <property type="evidence" value="ECO:0007669"/>
    <property type="project" value="InterPro"/>
</dbReference>
<feature type="transmembrane region" description="Helical" evidence="8">
    <location>
        <begin position="242"/>
        <end position="262"/>
    </location>
</feature>
<feature type="domain" description="ABC transmembrane type-2" evidence="9">
    <location>
        <begin position="46"/>
        <end position="265"/>
    </location>
</feature>
<organism evidence="10">
    <name type="scientific">viral metagenome</name>
    <dbReference type="NCBI Taxonomy" id="1070528"/>
    <lineage>
        <taxon>unclassified sequences</taxon>
        <taxon>metagenomes</taxon>
        <taxon>organismal metagenomes</taxon>
    </lineage>
</organism>
<feature type="transmembrane region" description="Helical" evidence="8">
    <location>
        <begin position="45"/>
        <end position="67"/>
    </location>
</feature>
<dbReference type="PRINTS" id="PR00164">
    <property type="entry name" value="ABC2TRNSPORT"/>
</dbReference>
<protein>
    <submittedName>
        <fullName evidence="10">Putative ABC transporter ATP-binding protein</fullName>
    </submittedName>
</protein>
<dbReference type="InterPro" id="IPR000412">
    <property type="entry name" value="ABC_2_transport"/>
</dbReference>
<dbReference type="AlphaFoldDB" id="A0A6M3XC58"/>
<evidence type="ECO:0000256" key="4">
    <source>
        <dbReference type="ARBA" id="ARBA00022519"/>
    </source>
</evidence>
<name>A0A6M3XC58_9ZZZZ</name>
<dbReference type="PANTHER" id="PTHR30413">
    <property type="entry name" value="INNER MEMBRANE TRANSPORT PERMEASE"/>
    <property type="match status" value="1"/>
</dbReference>
<dbReference type="GO" id="GO:0140359">
    <property type="term" value="F:ABC-type transporter activity"/>
    <property type="evidence" value="ECO:0007669"/>
    <property type="project" value="InterPro"/>
</dbReference>
<dbReference type="GO" id="GO:0005524">
    <property type="term" value="F:ATP binding"/>
    <property type="evidence" value="ECO:0007669"/>
    <property type="project" value="UniProtKB-KW"/>
</dbReference>
<evidence type="ECO:0000256" key="5">
    <source>
        <dbReference type="ARBA" id="ARBA00022692"/>
    </source>
</evidence>
<evidence type="ECO:0000256" key="6">
    <source>
        <dbReference type="ARBA" id="ARBA00022989"/>
    </source>
</evidence>
<evidence type="ECO:0000259" key="9">
    <source>
        <dbReference type="PROSITE" id="PS51012"/>
    </source>
</evidence>
<evidence type="ECO:0000313" key="10">
    <source>
        <dbReference type="EMBL" id="QJH95352.1"/>
    </source>
</evidence>
<dbReference type="PANTHER" id="PTHR30413:SF8">
    <property type="entry name" value="TRANSPORT PERMEASE PROTEIN"/>
    <property type="match status" value="1"/>
</dbReference>
<evidence type="ECO:0000256" key="3">
    <source>
        <dbReference type="ARBA" id="ARBA00022475"/>
    </source>
</evidence>
<gene>
    <name evidence="10" type="ORF">TM448B00401_0005</name>
</gene>
<keyword evidence="6 8" id="KW-1133">Transmembrane helix</keyword>
<dbReference type="InterPro" id="IPR013525">
    <property type="entry name" value="ABC2_TM"/>
</dbReference>
<feature type="transmembrane region" description="Helical" evidence="8">
    <location>
        <begin position="79"/>
        <end position="98"/>
    </location>
</feature>
<keyword evidence="2" id="KW-0813">Transport</keyword>
<evidence type="ECO:0000256" key="1">
    <source>
        <dbReference type="ARBA" id="ARBA00004429"/>
    </source>
</evidence>